<feature type="domain" description="IDEAL" evidence="2">
    <location>
        <begin position="139"/>
        <end position="175"/>
    </location>
</feature>
<dbReference type="SMART" id="SM00914">
    <property type="entry name" value="IDEAL"/>
    <property type="match status" value="1"/>
</dbReference>
<dbReference type="HAMAP" id="MF_00760">
    <property type="entry name" value="UPF0302"/>
    <property type="match status" value="1"/>
</dbReference>
<dbReference type="InterPro" id="IPR027393">
    <property type="entry name" value="Virus_scaffolding_prot_C"/>
</dbReference>
<dbReference type="EMBL" id="JAFBDR010000001">
    <property type="protein sequence ID" value="MBM7569836.1"/>
    <property type="molecule type" value="Genomic_DNA"/>
</dbReference>
<name>A0ABS2MVH0_9BACI</name>
<dbReference type="InterPro" id="IPR014963">
    <property type="entry name" value="UPF0302_N"/>
</dbReference>
<dbReference type="Proteomes" id="UP001296943">
    <property type="component" value="Unassembled WGS sequence"/>
</dbReference>
<protein>
    <recommendedName>
        <fullName evidence="1">UPF0302 protein JOC48_000305</fullName>
    </recommendedName>
</protein>
<sequence length="193" mass="23007">MNTSVSVKDKKEFIRWFLSNYQLKKRESVWILNYLINHDNLLSRVHFIREARYCPRGIVISTHCSKDVPFRFYKNHIVTTDAEKSFHDIRLNKNEPIYIQLSFKNSNQCPAYVAVLEDNPFLPDDFFITKKEKNIAKDVLNISLFNYQKKQLQRKIDQALDDRNLDAFNTYSEQLQELEIQFSDKIDLSKFSN</sequence>
<dbReference type="Pfam" id="PF08864">
    <property type="entry name" value="UPF0302"/>
    <property type="match status" value="1"/>
</dbReference>
<dbReference type="InterPro" id="IPR014957">
    <property type="entry name" value="IDEAL_dom"/>
</dbReference>
<evidence type="ECO:0000313" key="4">
    <source>
        <dbReference type="Proteomes" id="UP001296943"/>
    </source>
</evidence>
<dbReference type="Pfam" id="PF08858">
    <property type="entry name" value="IDEAL"/>
    <property type="match status" value="1"/>
</dbReference>
<evidence type="ECO:0000259" key="2">
    <source>
        <dbReference type="SMART" id="SM00914"/>
    </source>
</evidence>
<gene>
    <name evidence="3" type="ORF">JOC48_000305</name>
</gene>
<dbReference type="InterPro" id="IPR038091">
    <property type="entry name" value="UPF0302_N_sf"/>
</dbReference>
<dbReference type="InterPro" id="IPR011188">
    <property type="entry name" value="UPF0302"/>
</dbReference>
<accession>A0ABS2MVH0</accession>
<evidence type="ECO:0000256" key="1">
    <source>
        <dbReference type="HAMAP-Rule" id="MF_00760"/>
    </source>
</evidence>
<organism evidence="3 4">
    <name type="scientific">Aquibacillus albus</name>
    <dbReference type="NCBI Taxonomy" id="1168171"/>
    <lineage>
        <taxon>Bacteria</taxon>
        <taxon>Bacillati</taxon>
        <taxon>Bacillota</taxon>
        <taxon>Bacilli</taxon>
        <taxon>Bacillales</taxon>
        <taxon>Bacillaceae</taxon>
        <taxon>Aquibacillus</taxon>
    </lineage>
</organism>
<comment type="similarity">
    <text evidence="1">Belongs to the UPF0302 family.</text>
</comment>
<dbReference type="Gene3D" id="3.40.1530.30">
    <property type="entry name" value="Uncharacterised family UPF0302, N-terminal domain"/>
    <property type="match status" value="1"/>
</dbReference>
<dbReference type="NCBIfam" id="NF002965">
    <property type="entry name" value="PRK03636.1"/>
    <property type="match status" value="1"/>
</dbReference>
<dbReference type="Gene3D" id="4.10.810.10">
    <property type="entry name" value="Virus Scaffolding Protein, Chain A"/>
    <property type="match status" value="1"/>
</dbReference>
<keyword evidence="4" id="KW-1185">Reference proteome</keyword>
<dbReference type="RefSeq" id="WP_204497282.1">
    <property type="nucleotide sequence ID" value="NZ_JAFBDR010000001.1"/>
</dbReference>
<dbReference type="PIRSF" id="PIRSF007165">
    <property type="entry name" value="UCP007165"/>
    <property type="match status" value="1"/>
</dbReference>
<proteinExistence type="inferred from homology"/>
<reference evidence="3 4" key="1">
    <citation type="submission" date="2021-01" db="EMBL/GenBank/DDBJ databases">
        <title>Genomic Encyclopedia of Type Strains, Phase IV (KMG-IV): sequencing the most valuable type-strain genomes for metagenomic binning, comparative biology and taxonomic classification.</title>
        <authorList>
            <person name="Goeker M."/>
        </authorList>
    </citation>
    <scope>NUCLEOTIDE SEQUENCE [LARGE SCALE GENOMIC DNA]</scope>
    <source>
        <strain evidence="3 4">DSM 23711</strain>
    </source>
</reference>
<evidence type="ECO:0000313" key="3">
    <source>
        <dbReference type="EMBL" id="MBM7569836.1"/>
    </source>
</evidence>
<comment type="caution">
    <text evidence="3">The sequence shown here is derived from an EMBL/GenBank/DDBJ whole genome shotgun (WGS) entry which is preliminary data.</text>
</comment>